<evidence type="ECO:0000256" key="1">
    <source>
        <dbReference type="SAM" id="MobiDB-lite"/>
    </source>
</evidence>
<gene>
    <name evidence="2" type="ORF">LCGC14_1466280</name>
</gene>
<sequence length="291" mass="31277">MGIHVGAGAGKTNAGTKPSWLLSGDAAQEVANEHQAAADERKADRDKSWRFYMKPDNEARLFFLNGELMTEGEEKGSFDIDFVEEHAVRPNGSKVPKFYVCISSTETCPLCESGNFAAFVGLFAVIDTTKFTNKEGKVFQNKKKILAAKGQSIKKLAKKAQMAGGSLVGVVMDVSRSDSRSATVGDEFEIVGTFPLEALGKRVDSKNWEQVIAIPDWAHELTYLSAAEQREKFHFDAPAGPGYQTSSDAPTYAGEDNDELPIPGGANSGPAPGTPPAPDAPGEVDMDQIPF</sequence>
<feature type="region of interest" description="Disordered" evidence="1">
    <location>
        <begin position="1"/>
        <end position="20"/>
    </location>
</feature>
<proteinExistence type="predicted"/>
<protein>
    <submittedName>
        <fullName evidence="2">Uncharacterized protein</fullName>
    </submittedName>
</protein>
<accession>A0A0F9LUB6</accession>
<feature type="compositionally biased region" description="Low complexity" evidence="1">
    <location>
        <begin position="261"/>
        <end position="271"/>
    </location>
</feature>
<dbReference type="AlphaFoldDB" id="A0A0F9LUB6"/>
<name>A0A0F9LUB6_9ZZZZ</name>
<dbReference type="EMBL" id="LAZR01010265">
    <property type="protein sequence ID" value="KKM67915.1"/>
    <property type="molecule type" value="Genomic_DNA"/>
</dbReference>
<feature type="region of interest" description="Disordered" evidence="1">
    <location>
        <begin position="236"/>
        <end position="291"/>
    </location>
</feature>
<evidence type="ECO:0000313" key="2">
    <source>
        <dbReference type="EMBL" id="KKM67915.1"/>
    </source>
</evidence>
<reference evidence="2" key="1">
    <citation type="journal article" date="2015" name="Nature">
        <title>Complex archaea that bridge the gap between prokaryotes and eukaryotes.</title>
        <authorList>
            <person name="Spang A."/>
            <person name="Saw J.H."/>
            <person name="Jorgensen S.L."/>
            <person name="Zaremba-Niedzwiedzka K."/>
            <person name="Martijn J."/>
            <person name="Lind A.E."/>
            <person name="van Eijk R."/>
            <person name="Schleper C."/>
            <person name="Guy L."/>
            <person name="Ettema T.J."/>
        </authorList>
    </citation>
    <scope>NUCLEOTIDE SEQUENCE</scope>
</reference>
<feature type="compositionally biased region" description="Acidic residues" evidence="1">
    <location>
        <begin position="282"/>
        <end position="291"/>
    </location>
</feature>
<organism evidence="2">
    <name type="scientific">marine sediment metagenome</name>
    <dbReference type="NCBI Taxonomy" id="412755"/>
    <lineage>
        <taxon>unclassified sequences</taxon>
        <taxon>metagenomes</taxon>
        <taxon>ecological metagenomes</taxon>
    </lineage>
</organism>
<comment type="caution">
    <text evidence="2">The sequence shown here is derived from an EMBL/GenBank/DDBJ whole genome shotgun (WGS) entry which is preliminary data.</text>
</comment>